<evidence type="ECO:0000313" key="11">
    <source>
        <dbReference type="EMBL" id="CEG37917.1"/>
    </source>
</evidence>
<keyword evidence="6" id="KW-0067">ATP-binding</keyword>
<protein>
    <recommendedName>
        <fullName evidence="1">non-specific serine/threonine protein kinase</fullName>
        <ecNumber evidence="1">2.7.11.1</ecNumber>
    </recommendedName>
</protein>
<evidence type="ECO:0000256" key="2">
    <source>
        <dbReference type="ARBA" id="ARBA00022527"/>
    </source>
</evidence>
<dbReference type="PANTHER" id="PTHR44899:SF3">
    <property type="entry name" value="SERINE_THREONINE-PROTEIN KINASE NEK1"/>
    <property type="match status" value="1"/>
</dbReference>
<feature type="region of interest" description="Disordered" evidence="9">
    <location>
        <begin position="295"/>
        <end position="323"/>
    </location>
</feature>
<accession>A0A0P1ACH4</accession>
<dbReference type="Pfam" id="PF00069">
    <property type="entry name" value="Pkinase"/>
    <property type="match status" value="1"/>
</dbReference>
<dbReference type="Gene3D" id="1.10.510.10">
    <property type="entry name" value="Transferase(Phosphotransferase) domain 1"/>
    <property type="match status" value="1"/>
</dbReference>
<keyword evidence="12" id="KW-1185">Reference proteome</keyword>
<dbReference type="EC" id="2.7.11.1" evidence="1"/>
<dbReference type="InterPro" id="IPR008271">
    <property type="entry name" value="Ser/Thr_kinase_AS"/>
</dbReference>
<dbReference type="InterPro" id="IPR019530">
    <property type="entry name" value="Intra-flagellar_transport_57"/>
</dbReference>
<dbReference type="PANTHER" id="PTHR44899">
    <property type="entry name" value="CAMK FAMILY PROTEIN KINASE"/>
    <property type="match status" value="1"/>
</dbReference>
<feature type="compositionally biased region" description="Low complexity" evidence="9">
    <location>
        <begin position="302"/>
        <end position="320"/>
    </location>
</feature>
<dbReference type="InterPro" id="IPR000719">
    <property type="entry name" value="Prot_kinase_dom"/>
</dbReference>
<dbReference type="InterPro" id="IPR051131">
    <property type="entry name" value="NEK_Ser/Thr_kinase_NIMA"/>
</dbReference>
<dbReference type="InterPro" id="IPR011009">
    <property type="entry name" value="Kinase-like_dom_sf"/>
</dbReference>
<keyword evidence="3" id="KW-0808">Transferase</keyword>
<name>A0A0P1ACH4_PLAHL</name>
<organism evidence="11 12">
    <name type="scientific">Plasmopara halstedii</name>
    <name type="common">Downy mildew of sunflower</name>
    <dbReference type="NCBI Taxonomy" id="4781"/>
    <lineage>
        <taxon>Eukaryota</taxon>
        <taxon>Sar</taxon>
        <taxon>Stramenopiles</taxon>
        <taxon>Oomycota</taxon>
        <taxon>Peronosporomycetes</taxon>
        <taxon>Peronosporales</taxon>
        <taxon>Peronosporaceae</taxon>
        <taxon>Plasmopara</taxon>
    </lineage>
</organism>
<evidence type="ECO:0000256" key="9">
    <source>
        <dbReference type="SAM" id="MobiDB-lite"/>
    </source>
</evidence>
<evidence type="ECO:0000256" key="1">
    <source>
        <dbReference type="ARBA" id="ARBA00012513"/>
    </source>
</evidence>
<dbReference type="GeneID" id="36401019"/>
<evidence type="ECO:0000256" key="6">
    <source>
        <dbReference type="ARBA" id="ARBA00022840"/>
    </source>
</evidence>
<evidence type="ECO:0000256" key="3">
    <source>
        <dbReference type="ARBA" id="ARBA00022679"/>
    </source>
</evidence>
<evidence type="ECO:0000256" key="7">
    <source>
        <dbReference type="ARBA" id="ARBA00047899"/>
    </source>
</evidence>
<dbReference type="GO" id="GO:0004674">
    <property type="term" value="F:protein serine/threonine kinase activity"/>
    <property type="evidence" value="ECO:0007669"/>
    <property type="project" value="UniProtKB-KW"/>
</dbReference>
<dbReference type="EMBL" id="CCYD01000291">
    <property type="protein sequence ID" value="CEG37917.1"/>
    <property type="molecule type" value="Genomic_DNA"/>
</dbReference>
<keyword evidence="4" id="KW-0547">Nucleotide-binding</keyword>
<proteinExistence type="predicted"/>
<feature type="domain" description="Protein kinase" evidence="10">
    <location>
        <begin position="1"/>
        <end position="264"/>
    </location>
</feature>
<dbReference type="RefSeq" id="XP_024574286.1">
    <property type="nucleotide sequence ID" value="XM_024723295.1"/>
</dbReference>
<dbReference type="Pfam" id="PF10498">
    <property type="entry name" value="IFT57"/>
    <property type="match status" value="1"/>
</dbReference>
<comment type="catalytic activity">
    <reaction evidence="8">
        <text>L-seryl-[protein] + ATP = O-phospho-L-seryl-[protein] + ADP + H(+)</text>
        <dbReference type="Rhea" id="RHEA:17989"/>
        <dbReference type="Rhea" id="RHEA-COMP:9863"/>
        <dbReference type="Rhea" id="RHEA-COMP:11604"/>
        <dbReference type="ChEBI" id="CHEBI:15378"/>
        <dbReference type="ChEBI" id="CHEBI:29999"/>
        <dbReference type="ChEBI" id="CHEBI:30616"/>
        <dbReference type="ChEBI" id="CHEBI:83421"/>
        <dbReference type="ChEBI" id="CHEBI:456216"/>
        <dbReference type="EC" id="2.7.11.1"/>
    </reaction>
</comment>
<dbReference type="OMA" id="YPREPID"/>
<dbReference type="AlphaFoldDB" id="A0A0P1ACH4"/>
<dbReference type="SMART" id="SM00220">
    <property type="entry name" value="S_TKc"/>
    <property type="match status" value="1"/>
</dbReference>
<evidence type="ECO:0000256" key="5">
    <source>
        <dbReference type="ARBA" id="ARBA00022777"/>
    </source>
</evidence>
<keyword evidence="5 11" id="KW-0418">Kinase</keyword>
<evidence type="ECO:0000259" key="10">
    <source>
        <dbReference type="PROSITE" id="PS50011"/>
    </source>
</evidence>
<dbReference type="STRING" id="4781.A0A0P1ACH4"/>
<evidence type="ECO:0000256" key="8">
    <source>
        <dbReference type="ARBA" id="ARBA00048679"/>
    </source>
</evidence>
<dbReference type="GO" id="GO:0005524">
    <property type="term" value="F:ATP binding"/>
    <property type="evidence" value="ECO:0007669"/>
    <property type="project" value="UniProtKB-KW"/>
</dbReference>
<dbReference type="PROSITE" id="PS50011">
    <property type="entry name" value="PROTEIN_KINASE_DOM"/>
    <property type="match status" value="1"/>
</dbReference>
<reference evidence="12" key="1">
    <citation type="submission" date="2014-09" db="EMBL/GenBank/DDBJ databases">
        <authorList>
            <person name="Sharma Rahul"/>
            <person name="Thines Marco"/>
        </authorList>
    </citation>
    <scope>NUCLEOTIDE SEQUENCE [LARGE SCALE GENOMIC DNA]</scope>
</reference>
<sequence length="734" mass="84074">MESLTEDQRLLFADAIRRSDDQPVALKKIAIFDMMNLKAREKTLKEVRLVQSIRHPNIIQYLDAFVQNNELCIAFEWAEAGDLKRQIRKANEKGMRFDERMIWRYFTQLCGAMLYLHQNRIMHRDLKPANIFLTLKGVVKVGDFGLGRFLSENTFEARSKVGTPLYMSPEVLRGENYDWKSDVWSMGCILYELAMLRSPFKAEGLDLVGLFQKISKGYYEEIPTIYSRHLRDLVKQMISLAAIDRPSVQEVWDLCRGRPSSAALQGQKQQTVSYTNNDHRSKALLTRSTRFEGTKTKFTPASKTQSRSSSSDQQLDTSHQPIPPFSQMNNSYDFIRRRQAEARMELLFEKLKILKYEIILKKSISPTHFAYDSQKPPNVSSQDRFEDMCVLSCWLLSLLEIKVFKSDESPIVITQKILLAAVKAGVQAAAHFDAPTLARGVGIEVCELLDELAVAVIVGKFCCTSPPKYPIEPIEIVESCNDSDIMDDGGSHSESGDRVGESTASIFEENDDNFPNWVVVNEELQHFELSRNDKYAMIYTDVDPVAWKFEQRRMLPKLRAVLNEKLHRHFIDCSWRVQSEQVQPQIRLIALTKAGVLSGNAQIQAIQHEQTKFLEMLESNLNKRFSRARQLHQETTARLNKSLDEVMTVQDRVNRATLELKSLQLAQIEQAAALKAASAQISDDSIVTEIRRKVRSLANESRQLGVRLQVLQDYWTHKQLHDTETGRDCSHTSK</sequence>
<evidence type="ECO:0000313" key="12">
    <source>
        <dbReference type="Proteomes" id="UP000054928"/>
    </source>
</evidence>
<evidence type="ECO:0000256" key="4">
    <source>
        <dbReference type="ARBA" id="ARBA00022741"/>
    </source>
</evidence>
<dbReference type="Proteomes" id="UP000054928">
    <property type="component" value="Unassembled WGS sequence"/>
</dbReference>
<keyword evidence="2" id="KW-0723">Serine/threonine-protein kinase</keyword>
<dbReference type="PROSITE" id="PS00108">
    <property type="entry name" value="PROTEIN_KINASE_ST"/>
    <property type="match status" value="1"/>
</dbReference>
<comment type="catalytic activity">
    <reaction evidence="7">
        <text>L-threonyl-[protein] + ATP = O-phospho-L-threonyl-[protein] + ADP + H(+)</text>
        <dbReference type="Rhea" id="RHEA:46608"/>
        <dbReference type="Rhea" id="RHEA-COMP:11060"/>
        <dbReference type="Rhea" id="RHEA-COMP:11605"/>
        <dbReference type="ChEBI" id="CHEBI:15378"/>
        <dbReference type="ChEBI" id="CHEBI:30013"/>
        <dbReference type="ChEBI" id="CHEBI:30616"/>
        <dbReference type="ChEBI" id="CHEBI:61977"/>
        <dbReference type="ChEBI" id="CHEBI:456216"/>
        <dbReference type="EC" id="2.7.11.1"/>
    </reaction>
</comment>
<dbReference type="SUPFAM" id="SSF56112">
    <property type="entry name" value="Protein kinase-like (PK-like)"/>
    <property type="match status" value="1"/>
</dbReference>
<dbReference type="OrthoDB" id="248923at2759"/>